<evidence type="ECO:0000256" key="2">
    <source>
        <dbReference type="ARBA" id="ARBA00022679"/>
    </source>
</evidence>
<evidence type="ECO:0000256" key="3">
    <source>
        <dbReference type="ARBA" id="ARBA00023315"/>
    </source>
</evidence>
<dbReference type="GO" id="GO:0005737">
    <property type="term" value="C:cytoplasm"/>
    <property type="evidence" value="ECO:0007669"/>
    <property type="project" value="UniProtKB-ARBA"/>
</dbReference>
<comment type="caution">
    <text evidence="9">The sequence shown here is derived from an EMBL/GenBank/DDBJ whole genome shotgun (WGS) entry which is preliminary data.</text>
</comment>
<dbReference type="Gene3D" id="3.40.47.10">
    <property type="match status" value="1"/>
</dbReference>
<dbReference type="AlphaFoldDB" id="A0A917TAZ1"/>
<dbReference type="NCBIfam" id="TIGR01930">
    <property type="entry name" value="AcCoA-C-Actrans"/>
    <property type="match status" value="1"/>
</dbReference>
<accession>A0A917TAZ1</accession>
<reference evidence="9" key="1">
    <citation type="journal article" date="2014" name="Int. J. Syst. Evol. Microbiol.">
        <title>Complete genome sequence of Corynebacterium casei LMG S-19264T (=DSM 44701T), isolated from a smear-ripened cheese.</title>
        <authorList>
            <consortium name="US DOE Joint Genome Institute (JGI-PGF)"/>
            <person name="Walter F."/>
            <person name="Albersmeier A."/>
            <person name="Kalinowski J."/>
            <person name="Ruckert C."/>
        </authorList>
    </citation>
    <scope>NUCLEOTIDE SEQUENCE</scope>
    <source>
        <strain evidence="9">CGMCC 4.7308</strain>
    </source>
</reference>
<dbReference type="PIRSF" id="PIRSF000429">
    <property type="entry name" value="Ac-CoA_Ac_transf"/>
    <property type="match status" value="1"/>
</dbReference>
<evidence type="ECO:0000256" key="6">
    <source>
        <dbReference type="SAM" id="MobiDB-lite"/>
    </source>
</evidence>
<dbReference type="RefSeq" id="WP_188944751.1">
    <property type="nucleotide sequence ID" value="NZ_BMNA01000017.1"/>
</dbReference>
<evidence type="ECO:0000259" key="7">
    <source>
        <dbReference type="Pfam" id="PF00108"/>
    </source>
</evidence>
<feature type="domain" description="Thiolase C-terminal" evidence="8">
    <location>
        <begin position="273"/>
        <end position="394"/>
    </location>
</feature>
<dbReference type="Pfam" id="PF02803">
    <property type="entry name" value="Thiolase_C"/>
    <property type="match status" value="1"/>
</dbReference>
<dbReference type="InterPro" id="IPR002155">
    <property type="entry name" value="Thiolase"/>
</dbReference>
<evidence type="ECO:0000313" key="9">
    <source>
        <dbReference type="EMBL" id="GGM16922.1"/>
    </source>
</evidence>
<dbReference type="EMBL" id="BMNA01000017">
    <property type="protein sequence ID" value="GGM16922.1"/>
    <property type="molecule type" value="Genomic_DNA"/>
</dbReference>
<keyword evidence="2 5" id="KW-0808">Transferase</keyword>
<evidence type="ECO:0000313" key="10">
    <source>
        <dbReference type="Proteomes" id="UP000655208"/>
    </source>
</evidence>
<feature type="domain" description="Thiolase N-terminal" evidence="7">
    <location>
        <begin position="10"/>
        <end position="262"/>
    </location>
</feature>
<dbReference type="PANTHER" id="PTHR43853">
    <property type="entry name" value="3-KETOACYL-COA THIOLASE, PEROXISOMAL"/>
    <property type="match status" value="1"/>
</dbReference>
<dbReference type="SUPFAM" id="SSF53901">
    <property type="entry name" value="Thiolase-like"/>
    <property type="match status" value="2"/>
</dbReference>
<feature type="region of interest" description="Disordered" evidence="6">
    <location>
        <begin position="403"/>
        <end position="426"/>
    </location>
</feature>
<feature type="active site" description="Proton acceptor" evidence="4">
    <location>
        <position position="382"/>
    </location>
</feature>
<reference evidence="9" key="2">
    <citation type="submission" date="2020-09" db="EMBL/GenBank/DDBJ databases">
        <authorList>
            <person name="Sun Q."/>
            <person name="Zhou Y."/>
        </authorList>
    </citation>
    <scope>NUCLEOTIDE SEQUENCE</scope>
    <source>
        <strain evidence="9">CGMCC 4.7308</strain>
    </source>
</reference>
<dbReference type="InterPro" id="IPR020613">
    <property type="entry name" value="Thiolase_CS"/>
</dbReference>
<dbReference type="GO" id="GO:0010124">
    <property type="term" value="P:phenylacetate catabolic process"/>
    <property type="evidence" value="ECO:0007669"/>
    <property type="project" value="TreeGrafter"/>
</dbReference>
<dbReference type="InterPro" id="IPR016039">
    <property type="entry name" value="Thiolase-like"/>
</dbReference>
<dbReference type="GO" id="GO:0006635">
    <property type="term" value="P:fatty acid beta-oxidation"/>
    <property type="evidence" value="ECO:0007669"/>
    <property type="project" value="TreeGrafter"/>
</dbReference>
<feature type="active site" description="Proton acceptor" evidence="4">
    <location>
        <position position="351"/>
    </location>
</feature>
<comment type="similarity">
    <text evidence="1 5">Belongs to the thiolase-like superfamily. Thiolase family.</text>
</comment>
<dbReference type="InterPro" id="IPR050215">
    <property type="entry name" value="Thiolase-like_sf_Thiolase"/>
</dbReference>
<dbReference type="PROSITE" id="PS00737">
    <property type="entry name" value="THIOLASE_2"/>
    <property type="match status" value="1"/>
</dbReference>
<evidence type="ECO:0000259" key="8">
    <source>
        <dbReference type="Pfam" id="PF02803"/>
    </source>
</evidence>
<dbReference type="PANTHER" id="PTHR43853:SF2">
    <property type="entry name" value="3-OXOADIPYL-COA_3-OXO-5,6-DEHYDROSUBERYL-COA THIOLASE"/>
    <property type="match status" value="1"/>
</dbReference>
<evidence type="ECO:0000256" key="1">
    <source>
        <dbReference type="ARBA" id="ARBA00010982"/>
    </source>
</evidence>
<evidence type="ECO:0000256" key="5">
    <source>
        <dbReference type="RuleBase" id="RU003557"/>
    </source>
</evidence>
<dbReference type="Pfam" id="PF00108">
    <property type="entry name" value="Thiolase_N"/>
    <property type="match status" value="1"/>
</dbReference>
<dbReference type="GO" id="GO:0003988">
    <property type="term" value="F:acetyl-CoA C-acyltransferase activity"/>
    <property type="evidence" value="ECO:0007669"/>
    <property type="project" value="TreeGrafter"/>
</dbReference>
<dbReference type="InterPro" id="IPR020616">
    <property type="entry name" value="Thiolase_N"/>
</dbReference>
<keyword evidence="10" id="KW-1185">Reference proteome</keyword>
<protein>
    <submittedName>
        <fullName evidence="9">Acetyl-CoA acyltransferase</fullName>
    </submittedName>
</protein>
<name>A0A917TAZ1_9ACTN</name>
<keyword evidence="3 5" id="KW-0012">Acyltransferase</keyword>
<dbReference type="CDD" id="cd00751">
    <property type="entry name" value="thiolase"/>
    <property type="match status" value="1"/>
</dbReference>
<dbReference type="Proteomes" id="UP000655208">
    <property type="component" value="Unassembled WGS sequence"/>
</dbReference>
<organism evidence="9 10">
    <name type="scientific">Nakamurella endophytica</name>
    <dbReference type="NCBI Taxonomy" id="1748367"/>
    <lineage>
        <taxon>Bacteria</taxon>
        <taxon>Bacillati</taxon>
        <taxon>Actinomycetota</taxon>
        <taxon>Actinomycetes</taxon>
        <taxon>Nakamurellales</taxon>
        <taxon>Nakamurellaceae</taxon>
        <taxon>Nakamurella</taxon>
    </lineage>
</organism>
<feature type="active site" description="Acyl-thioester intermediate" evidence="4">
    <location>
        <position position="98"/>
    </location>
</feature>
<feature type="compositionally biased region" description="Low complexity" evidence="6">
    <location>
        <begin position="411"/>
        <end position="420"/>
    </location>
</feature>
<gene>
    <name evidence="9" type="primary">fadA</name>
    <name evidence="9" type="ORF">GCM10011594_41210</name>
</gene>
<sequence>MSTPRTLRDVVFVEGVRTPFGRAGEKGQFAENRSDDLMVKVIRELLRRHPELPPERVDEVAVAAATQIGDQGLTIGRTAALLAGLPRTVPGFAIDRMCAGAMTAVTSVASGIVAGAYDVVIAGGVEHMGHHPMGEGADPNPRFVADRLVDPSALVMGATAENLHDRYPQLTRERADAYAVASQERYAKALANGQIEPDLVPVAARSSANGWDLAMADELPRPGTTPETLATLRTPFRPHGRVTAGNSSGLTDGATGCLLASAEVAAELGLPVRMRMVSWAFAGVDPETMGTGPIPATVKALGKAGLGIDDIGLIEINEAFAVQVLAFTDHFGIADDDERVNPYGGAIALGHPLASSGVRLMTQLARQFAERPEVRYGLTTMCVGLGMGGTVVWENPHCTGGPGDAGHDGVAESAAESATGAAGGDR</sequence>
<evidence type="ECO:0000256" key="4">
    <source>
        <dbReference type="PIRSR" id="PIRSR000429-1"/>
    </source>
</evidence>
<dbReference type="InterPro" id="IPR020617">
    <property type="entry name" value="Thiolase_C"/>
</dbReference>
<proteinExistence type="inferred from homology"/>